<dbReference type="EMBL" id="RAQO01000012">
    <property type="protein sequence ID" value="RKF13112.1"/>
    <property type="molecule type" value="Genomic_DNA"/>
</dbReference>
<evidence type="ECO:0000313" key="3">
    <source>
        <dbReference type="Proteomes" id="UP000286482"/>
    </source>
</evidence>
<keyword evidence="1" id="KW-0812">Transmembrane</keyword>
<keyword evidence="3" id="KW-1185">Reference proteome</keyword>
<evidence type="ECO:0000313" key="2">
    <source>
        <dbReference type="EMBL" id="RKF13112.1"/>
    </source>
</evidence>
<name>A0A420E5I8_9ALTE</name>
<comment type="caution">
    <text evidence="2">The sequence shown here is derived from an EMBL/GenBank/DDBJ whole genome shotgun (WGS) entry which is preliminary data.</text>
</comment>
<feature type="transmembrane region" description="Helical" evidence="1">
    <location>
        <begin position="33"/>
        <end position="51"/>
    </location>
</feature>
<dbReference type="AlphaFoldDB" id="A0A420E5I8"/>
<organism evidence="2 3">
    <name type="scientific">Alginatibacterium sediminis</name>
    <dbReference type="NCBI Taxonomy" id="2164068"/>
    <lineage>
        <taxon>Bacteria</taxon>
        <taxon>Pseudomonadati</taxon>
        <taxon>Pseudomonadota</taxon>
        <taxon>Gammaproteobacteria</taxon>
        <taxon>Alteromonadales</taxon>
        <taxon>Alteromonadaceae</taxon>
        <taxon>Alginatibacterium</taxon>
    </lineage>
</organism>
<proteinExistence type="predicted"/>
<feature type="transmembrane region" description="Helical" evidence="1">
    <location>
        <begin position="86"/>
        <end position="105"/>
    </location>
</feature>
<evidence type="ECO:0000256" key="1">
    <source>
        <dbReference type="SAM" id="Phobius"/>
    </source>
</evidence>
<gene>
    <name evidence="2" type="ORF">DBZ36_18770</name>
</gene>
<sequence>MNLPRVPLLLTFFIGLSGNASLAALTIEQVNFSIFPFIACGLAAYQFYMVYLKTPIEGLLSKASLASFLLGACGYSAILRVQHPEIGSNFLLLMVCLGLIMWLAYKLEWFSVK</sequence>
<dbReference type="Pfam" id="PF07226">
    <property type="entry name" value="DUF1422"/>
    <property type="match status" value="1"/>
</dbReference>
<keyword evidence="1" id="KW-0472">Membrane</keyword>
<dbReference type="OrthoDB" id="6215223at2"/>
<dbReference type="RefSeq" id="WP_120356525.1">
    <property type="nucleotide sequence ID" value="NZ_RAQO01000012.1"/>
</dbReference>
<accession>A0A420E5I8</accession>
<dbReference type="Proteomes" id="UP000286482">
    <property type="component" value="Unassembled WGS sequence"/>
</dbReference>
<keyword evidence="1" id="KW-1133">Transmembrane helix</keyword>
<reference evidence="2 3" key="1">
    <citation type="submission" date="2018-09" db="EMBL/GenBank/DDBJ databases">
        <authorList>
            <person name="Wang Z."/>
        </authorList>
    </citation>
    <scope>NUCLEOTIDE SEQUENCE [LARGE SCALE GENOMIC DNA]</scope>
    <source>
        <strain evidence="2 3">ALS 81</strain>
    </source>
</reference>
<protein>
    <submittedName>
        <fullName evidence="2">DUF1422 family protein</fullName>
    </submittedName>
</protein>
<feature type="transmembrane region" description="Helical" evidence="1">
    <location>
        <begin position="63"/>
        <end position="80"/>
    </location>
</feature>
<dbReference type="InterPro" id="IPR009867">
    <property type="entry name" value="DUF1422"/>
</dbReference>